<protein>
    <submittedName>
        <fullName evidence="2">AUB</fullName>
    </submittedName>
</protein>
<dbReference type="EMBL" id="HG994580">
    <property type="protein sequence ID" value="CAF2777120.1"/>
    <property type="molecule type" value="Genomic_DNA"/>
</dbReference>
<evidence type="ECO:0000256" key="1">
    <source>
        <dbReference type="SAM" id="MobiDB-lite"/>
    </source>
</evidence>
<reference evidence="2" key="1">
    <citation type="submission" date="2021-02" db="EMBL/GenBank/DDBJ databases">
        <authorList>
            <person name="Bekaert M."/>
        </authorList>
    </citation>
    <scope>NUCLEOTIDE SEQUENCE</scope>
    <source>
        <strain evidence="2">IoA-00</strain>
    </source>
</reference>
<feature type="region of interest" description="Disordered" evidence="1">
    <location>
        <begin position="84"/>
        <end position="105"/>
    </location>
</feature>
<organism evidence="2 3">
    <name type="scientific">Lepeophtheirus salmonis</name>
    <name type="common">Salmon louse</name>
    <name type="synonym">Caligus salmonis</name>
    <dbReference type="NCBI Taxonomy" id="72036"/>
    <lineage>
        <taxon>Eukaryota</taxon>
        <taxon>Metazoa</taxon>
        <taxon>Ecdysozoa</taxon>
        <taxon>Arthropoda</taxon>
        <taxon>Crustacea</taxon>
        <taxon>Multicrustacea</taxon>
        <taxon>Hexanauplia</taxon>
        <taxon>Copepoda</taxon>
        <taxon>Siphonostomatoida</taxon>
        <taxon>Caligidae</taxon>
        <taxon>Lepeophtheirus</taxon>
    </lineage>
</organism>
<dbReference type="Pfam" id="PF02171">
    <property type="entry name" value="Piwi"/>
    <property type="match status" value="1"/>
</dbReference>
<dbReference type="PROSITE" id="PS50822">
    <property type="entry name" value="PIWI"/>
    <property type="match status" value="1"/>
</dbReference>
<gene>
    <name evidence="2" type="ORF">LSAA_1257</name>
</gene>
<dbReference type="InterPro" id="IPR036397">
    <property type="entry name" value="RNaseH_sf"/>
</dbReference>
<dbReference type="Gene3D" id="3.30.420.10">
    <property type="entry name" value="Ribonuclease H-like superfamily/Ribonuclease H"/>
    <property type="match status" value="1"/>
</dbReference>
<sequence>MPKIKVKYNLRLLTDVSNKIVLTKKNNECIPSEESFAGCCNGVRNLELFFTFDAKGRQNGTSTNIGKRTDSEVAVTVSSPGPVSMVHPSQEYSTGSLSTGRSLPQGDRRGGIKGAINLIPELCQVTGQSDEIRSNFRLQENERRMTSIATKVYIQMQCKIGSEAWVSPYHLKSCHQKYFSIEMEVGEGNIYQVKEDELKKVLNVFKNFTTAQDQIPLLTYIIVCKRISTKFFSIGKRQNDYGNPPPGTIIDDVVTHPEKHDFYLICQSVRQGTVNPTSYNVIHNGSKWKPDHIQRLTYKLTHLYYNWAGTIKVPAPVQYAHKAAQLIGEHLHTEDIADILKDELWYL</sequence>
<evidence type="ECO:0000313" key="3">
    <source>
        <dbReference type="Proteomes" id="UP000675881"/>
    </source>
</evidence>
<dbReference type="SUPFAM" id="SSF53098">
    <property type="entry name" value="Ribonuclease H-like"/>
    <property type="match status" value="1"/>
</dbReference>
<accession>A0A7R8CD35</accession>
<dbReference type="AlphaFoldDB" id="A0A7R8CD35"/>
<keyword evidence="3" id="KW-1185">Reference proteome</keyword>
<dbReference type="GO" id="GO:0003676">
    <property type="term" value="F:nucleic acid binding"/>
    <property type="evidence" value="ECO:0007669"/>
    <property type="project" value="InterPro"/>
</dbReference>
<proteinExistence type="predicted"/>
<feature type="compositionally biased region" description="Polar residues" evidence="1">
    <location>
        <begin position="90"/>
        <end position="102"/>
    </location>
</feature>
<dbReference type="Proteomes" id="UP000675881">
    <property type="component" value="Chromosome 1"/>
</dbReference>
<dbReference type="InterPro" id="IPR003165">
    <property type="entry name" value="Piwi"/>
</dbReference>
<name>A0A7R8CD35_LEPSM</name>
<dbReference type="SMART" id="SM00950">
    <property type="entry name" value="Piwi"/>
    <property type="match status" value="1"/>
</dbReference>
<evidence type="ECO:0000313" key="2">
    <source>
        <dbReference type="EMBL" id="CAF2777120.1"/>
    </source>
</evidence>
<dbReference type="InterPro" id="IPR012337">
    <property type="entry name" value="RNaseH-like_sf"/>
</dbReference>
<dbReference type="PANTHER" id="PTHR22891">
    <property type="entry name" value="EUKARYOTIC TRANSLATION INITIATION FACTOR 2C"/>
    <property type="match status" value="1"/>
</dbReference>
<dbReference type="OrthoDB" id="445936at2759"/>